<keyword evidence="3" id="KW-1185">Reference proteome</keyword>
<proteinExistence type="predicted"/>
<organism evidence="2 3">
    <name type="scientific">Thalictrum thalictroides</name>
    <name type="common">Rue-anemone</name>
    <name type="synonym">Anemone thalictroides</name>
    <dbReference type="NCBI Taxonomy" id="46969"/>
    <lineage>
        <taxon>Eukaryota</taxon>
        <taxon>Viridiplantae</taxon>
        <taxon>Streptophyta</taxon>
        <taxon>Embryophyta</taxon>
        <taxon>Tracheophyta</taxon>
        <taxon>Spermatophyta</taxon>
        <taxon>Magnoliopsida</taxon>
        <taxon>Ranunculales</taxon>
        <taxon>Ranunculaceae</taxon>
        <taxon>Thalictroideae</taxon>
        <taxon>Thalictrum</taxon>
    </lineage>
</organism>
<sequence length="238" mass="27616">MDVNHSGHQSIHNNHDDCLPEPVDRPLSYAQLRRLNMTDEQKNLERARARVRYREHRNRMTEEQLAHQRESARLRARSRLQNMNEEERANRREHLRLQARIHRQNRRQQTTFGSPHAEPSNLACVQTDVPNDVHPITNSDVIGRLKSHLQSEVGRLGLSAVLPSLNTNMDFISINRSNNLCPFMMSISEEIGLSTKFQLTFILMNKVMHPTMCCKKVFHNQGEELAAKDLITTVLEML</sequence>
<protein>
    <submittedName>
        <fullName evidence="2">Uncharacterized protein</fullName>
    </submittedName>
</protein>
<feature type="region of interest" description="Disordered" evidence="1">
    <location>
        <begin position="1"/>
        <end position="24"/>
    </location>
</feature>
<accession>A0A7J6VR92</accession>
<gene>
    <name evidence="2" type="ORF">FRX31_023134</name>
</gene>
<dbReference type="Proteomes" id="UP000554482">
    <property type="component" value="Unassembled WGS sequence"/>
</dbReference>
<dbReference type="AlphaFoldDB" id="A0A7J6VR92"/>
<feature type="compositionally biased region" description="Polar residues" evidence="1">
    <location>
        <begin position="1"/>
        <end position="12"/>
    </location>
</feature>
<dbReference type="EMBL" id="JABWDY010028211">
    <property type="protein sequence ID" value="KAF5187277.1"/>
    <property type="molecule type" value="Genomic_DNA"/>
</dbReference>
<evidence type="ECO:0000313" key="2">
    <source>
        <dbReference type="EMBL" id="KAF5187277.1"/>
    </source>
</evidence>
<reference evidence="2 3" key="1">
    <citation type="submission" date="2020-06" db="EMBL/GenBank/DDBJ databases">
        <title>Transcriptomic and genomic resources for Thalictrum thalictroides and T. hernandezii: Facilitating candidate gene discovery in an emerging model plant lineage.</title>
        <authorList>
            <person name="Arias T."/>
            <person name="Riano-Pachon D.M."/>
            <person name="Di Stilio V.S."/>
        </authorList>
    </citation>
    <scope>NUCLEOTIDE SEQUENCE [LARGE SCALE GENOMIC DNA]</scope>
    <source>
        <strain evidence="3">cv. WT478/WT964</strain>
        <tissue evidence="2">Leaves</tissue>
    </source>
</reference>
<comment type="caution">
    <text evidence="2">The sequence shown here is derived from an EMBL/GenBank/DDBJ whole genome shotgun (WGS) entry which is preliminary data.</text>
</comment>
<evidence type="ECO:0000313" key="3">
    <source>
        <dbReference type="Proteomes" id="UP000554482"/>
    </source>
</evidence>
<name>A0A7J6VR92_THATH</name>
<feature type="compositionally biased region" description="Basic and acidic residues" evidence="1">
    <location>
        <begin position="13"/>
        <end position="24"/>
    </location>
</feature>
<evidence type="ECO:0000256" key="1">
    <source>
        <dbReference type="SAM" id="MobiDB-lite"/>
    </source>
</evidence>